<feature type="compositionally biased region" description="Pro residues" evidence="5">
    <location>
        <begin position="269"/>
        <end position="295"/>
    </location>
</feature>
<dbReference type="GO" id="GO:0005930">
    <property type="term" value="C:axoneme"/>
    <property type="evidence" value="ECO:0007669"/>
    <property type="project" value="UniProtKB-SubCell"/>
</dbReference>
<gene>
    <name evidence="8" type="ORF">CYMTET_41124</name>
</gene>
<keyword evidence="6" id="KW-1133">Transmembrane helix</keyword>
<feature type="region of interest" description="Disordered" evidence="5">
    <location>
        <begin position="232"/>
        <end position="309"/>
    </location>
</feature>
<sequence length="423" mass="44530">MRLSTLTLKRAFGFGFIFFLAPIENASIDDTVAYQQCIASPSSCSSLALRLNDLTGTIPTAIGTLTSLTNLDLCCNALRGPLPSELALLTSLQNLDLCCNSLEGAIPFELTRSTELAALKLGSNKLEGAIPVDLGLMTRLTELSIYNNNFAGAVPTELGKLLGLQAMYLNDNLLSGTLPAELANIAALSTLQVFNNDGLCGNIYDLVLSGGDAGLLGTSGTSLGLVRPTDTPATAAALTPPHDPTAPVAAATPFSPPPTLSSPPIAATPRPPPPSPPLPKSPPPLPPPPYSPPPGELDGIVSSSSEEDGNDSFMNFDDSFLLWLGIGVGGALLVCCVSFSMMWRDWKRVDGKVQKSQDMSVLMEIGRHSVTPPLLPEEPYVQRIKGSPDVKEICEVDMALPGLDSSNNLQVSDYKTSDDEPGQ</sequence>
<evidence type="ECO:0000256" key="5">
    <source>
        <dbReference type="SAM" id="MobiDB-lite"/>
    </source>
</evidence>
<dbReference type="PANTHER" id="PTHR48053">
    <property type="entry name" value="LEUCINE RICH REPEAT FAMILY PROTEIN, EXPRESSED"/>
    <property type="match status" value="1"/>
</dbReference>
<dbReference type="FunFam" id="3.80.10.10:FF:000383">
    <property type="entry name" value="Leucine-rich repeat receptor protein kinase EMS1"/>
    <property type="match status" value="1"/>
</dbReference>
<evidence type="ECO:0000256" key="4">
    <source>
        <dbReference type="ARBA" id="ARBA00022737"/>
    </source>
</evidence>
<evidence type="ECO:0000256" key="6">
    <source>
        <dbReference type="SAM" id="Phobius"/>
    </source>
</evidence>
<evidence type="ECO:0000256" key="1">
    <source>
        <dbReference type="ARBA" id="ARBA00004167"/>
    </source>
</evidence>
<feature type="region of interest" description="Disordered" evidence="5">
    <location>
        <begin position="404"/>
        <end position="423"/>
    </location>
</feature>
<dbReference type="GO" id="GO:0016020">
    <property type="term" value="C:membrane"/>
    <property type="evidence" value="ECO:0007669"/>
    <property type="project" value="UniProtKB-SubCell"/>
</dbReference>
<dbReference type="PANTHER" id="PTHR48053:SF71">
    <property type="entry name" value="LEUCINE RICH REPEAT FAMILY PROTEIN, EXPRESSED"/>
    <property type="match status" value="1"/>
</dbReference>
<dbReference type="EMBL" id="LGRX02027310">
    <property type="protein sequence ID" value="KAK3249451.1"/>
    <property type="molecule type" value="Genomic_DNA"/>
</dbReference>
<name>A0AAE0C6R7_9CHLO</name>
<evidence type="ECO:0000256" key="3">
    <source>
        <dbReference type="ARBA" id="ARBA00022729"/>
    </source>
</evidence>
<feature type="compositionally biased region" description="Low complexity" evidence="5">
    <location>
        <begin position="232"/>
        <end position="253"/>
    </location>
</feature>
<evidence type="ECO:0000313" key="9">
    <source>
        <dbReference type="Proteomes" id="UP001190700"/>
    </source>
</evidence>
<feature type="signal peptide" evidence="7">
    <location>
        <begin position="1"/>
        <end position="26"/>
    </location>
</feature>
<evidence type="ECO:0000256" key="2">
    <source>
        <dbReference type="ARBA" id="ARBA00004430"/>
    </source>
</evidence>
<organism evidence="8 9">
    <name type="scientific">Cymbomonas tetramitiformis</name>
    <dbReference type="NCBI Taxonomy" id="36881"/>
    <lineage>
        <taxon>Eukaryota</taxon>
        <taxon>Viridiplantae</taxon>
        <taxon>Chlorophyta</taxon>
        <taxon>Pyramimonadophyceae</taxon>
        <taxon>Pyramimonadales</taxon>
        <taxon>Pyramimonadaceae</taxon>
        <taxon>Cymbomonas</taxon>
    </lineage>
</organism>
<evidence type="ECO:0000313" key="8">
    <source>
        <dbReference type="EMBL" id="KAK3249451.1"/>
    </source>
</evidence>
<keyword evidence="6" id="KW-0812">Transmembrane</keyword>
<dbReference type="Proteomes" id="UP001190700">
    <property type="component" value="Unassembled WGS sequence"/>
</dbReference>
<keyword evidence="4" id="KW-0677">Repeat</keyword>
<dbReference type="InterPro" id="IPR051716">
    <property type="entry name" value="Plant_RL_S/T_kinase"/>
</dbReference>
<dbReference type="Pfam" id="PF00560">
    <property type="entry name" value="LRR_1"/>
    <property type="match status" value="2"/>
</dbReference>
<keyword evidence="3 7" id="KW-0732">Signal</keyword>
<protein>
    <recommendedName>
        <fullName evidence="10">L domain-like protein</fullName>
    </recommendedName>
</protein>
<evidence type="ECO:0008006" key="10">
    <source>
        <dbReference type="Google" id="ProtNLM"/>
    </source>
</evidence>
<dbReference type="Gene3D" id="3.80.10.10">
    <property type="entry name" value="Ribonuclease Inhibitor"/>
    <property type="match status" value="1"/>
</dbReference>
<feature type="transmembrane region" description="Helical" evidence="6">
    <location>
        <begin position="320"/>
        <end position="343"/>
    </location>
</feature>
<keyword evidence="9" id="KW-1185">Reference proteome</keyword>
<dbReference type="AlphaFoldDB" id="A0AAE0C6R7"/>
<keyword evidence="6" id="KW-0472">Membrane</keyword>
<dbReference type="InterPro" id="IPR032675">
    <property type="entry name" value="LRR_dom_sf"/>
</dbReference>
<feature type="chain" id="PRO_5042288691" description="L domain-like protein" evidence="7">
    <location>
        <begin position="27"/>
        <end position="423"/>
    </location>
</feature>
<evidence type="ECO:0000256" key="7">
    <source>
        <dbReference type="SAM" id="SignalP"/>
    </source>
</evidence>
<dbReference type="InterPro" id="IPR001611">
    <property type="entry name" value="Leu-rich_rpt"/>
</dbReference>
<feature type="compositionally biased region" description="Polar residues" evidence="5">
    <location>
        <begin position="404"/>
        <end position="414"/>
    </location>
</feature>
<comment type="caution">
    <text evidence="8">The sequence shown here is derived from an EMBL/GenBank/DDBJ whole genome shotgun (WGS) entry which is preliminary data.</text>
</comment>
<reference evidence="8 9" key="1">
    <citation type="journal article" date="2015" name="Genome Biol. Evol.">
        <title>Comparative Genomics of a Bacterivorous Green Alga Reveals Evolutionary Causalities and Consequences of Phago-Mixotrophic Mode of Nutrition.</title>
        <authorList>
            <person name="Burns J.A."/>
            <person name="Paasch A."/>
            <person name="Narechania A."/>
            <person name="Kim E."/>
        </authorList>
    </citation>
    <scope>NUCLEOTIDE SEQUENCE [LARGE SCALE GENOMIC DNA]</scope>
    <source>
        <strain evidence="8 9">PLY_AMNH</strain>
    </source>
</reference>
<dbReference type="SUPFAM" id="SSF52058">
    <property type="entry name" value="L domain-like"/>
    <property type="match status" value="1"/>
</dbReference>
<proteinExistence type="predicted"/>
<accession>A0AAE0C6R7</accession>
<comment type="subcellular location">
    <subcellularLocation>
        <location evidence="2">Cytoplasm</location>
        <location evidence="2">Cytoskeleton</location>
        <location evidence="2">Cilium axoneme</location>
    </subcellularLocation>
    <subcellularLocation>
        <location evidence="1">Membrane</location>
        <topology evidence="1">Single-pass membrane protein</topology>
    </subcellularLocation>
</comment>